<dbReference type="CDD" id="cd06453">
    <property type="entry name" value="SufS_like"/>
    <property type="match status" value="1"/>
</dbReference>
<dbReference type="InterPro" id="IPR010970">
    <property type="entry name" value="Cys_dSase_SufS"/>
</dbReference>
<organism evidence="10 11">
    <name type="scientific">Rhodothermus marinus (strain ATCC 43812 / DSM 4252 / R-10)</name>
    <name type="common">Rhodothermus obamensis</name>
    <dbReference type="NCBI Taxonomy" id="518766"/>
    <lineage>
        <taxon>Bacteria</taxon>
        <taxon>Pseudomonadati</taxon>
        <taxon>Rhodothermota</taxon>
        <taxon>Rhodothermia</taxon>
        <taxon>Rhodothermales</taxon>
        <taxon>Rhodothermaceae</taxon>
        <taxon>Rhodothermus</taxon>
    </lineage>
</organism>
<evidence type="ECO:0000256" key="8">
    <source>
        <dbReference type="RuleBase" id="RU004506"/>
    </source>
</evidence>
<evidence type="ECO:0000256" key="6">
    <source>
        <dbReference type="ARBA" id="ARBA00050776"/>
    </source>
</evidence>
<name>D0MKJ4_RHOM4</name>
<dbReference type="GO" id="GO:0030170">
    <property type="term" value="F:pyridoxal phosphate binding"/>
    <property type="evidence" value="ECO:0007669"/>
    <property type="project" value="UniProtKB-UniRule"/>
</dbReference>
<dbReference type="STRING" id="518766.Rmar_2025"/>
<dbReference type="EC" id="2.8.1.7" evidence="8"/>
<accession>D0MKJ4</accession>
<evidence type="ECO:0000256" key="4">
    <source>
        <dbReference type="ARBA" id="ARBA00022679"/>
    </source>
</evidence>
<keyword evidence="4 8" id="KW-0808">Transferase</keyword>
<dbReference type="OrthoDB" id="9804366at2"/>
<dbReference type="PANTHER" id="PTHR43586">
    <property type="entry name" value="CYSTEINE DESULFURASE"/>
    <property type="match status" value="1"/>
</dbReference>
<dbReference type="NCBIfam" id="TIGR01979">
    <property type="entry name" value="sufS"/>
    <property type="match status" value="1"/>
</dbReference>
<dbReference type="InterPro" id="IPR020578">
    <property type="entry name" value="Aminotrans_V_PyrdxlP_BS"/>
</dbReference>
<evidence type="ECO:0000259" key="9">
    <source>
        <dbReference type="Pfam" id="PF00266"/>
    </source>
</evidence>
<dbReference type="GO" id="GO:0031071">
    <property type="term" value="F:cysteine desulfurase activity"/>
    <property type="evidence" value="ECO:0007669"/>
    <property type="project" value="UniProtKB-UniRule"/>
</dbReference>
<gene>
    <name evidence="10" type="ordered locus">Rmar_2025</name>
</gene>
<comment type="cofactor">
    <cofactor evidence="1 7">
        <name>pyridoxal 5'-phosphate</name>
        <dbReference type="ChEBI" id="CHEBI:597326"/>
    </cofactor>
</comment>
<evidence type="ECO:0000256" key="3">
    <source>
        <dbReference type="ARBA" id="ARBA00010447"/>
    </source>
</evidence>
<dbReference type="RefSeq" id="WP_012844517.1">
    <property type="nucleotide sequence ID" value="NC_013501.1"/>
</dbReference>
<evidence type="ECO:0000256" key="5">
    <source>
        <dbReference type="ARBA" id="ARBA00022898"/>
    </source>
</evidence>
<dbReference type="InterPro" id="IPR015422">
    <property type="entry name" value="PyrdxlP-dep_Trfase_small"/>
</dbReference>
<comment type="similarity">
    <text evidence="3 8">Belongs to the class-V pyridoxal-phosphate-dependent aminotransferase family. Csd subfamily.</text>
</comment>
<sequence>MPASVDSTGLQTTFDVARVRADFPALHQRIYDGRPLVYLDNAATTQKPQVVIERIRDFYMRENANIHRGVHYLSQLASDAYDEARRLVADFIGAPDPSQVIFTRGTTESINLVAATYGRRHVGEGDEIVLSAMEHHSNIVPWQLLCEEKGARLRVVPVDERGVLDLEALERSLTERTRLVAIAHVSNALGTVNPVREIIRMAHARGIPVLVDGAQAIQHLEVNVAELDCDFYCFSGHKMYGPTGIGILYGKAELLEAMPPYQGGGDMIERVTFERTTFNRLPYKFEAGTPHIAGAIGLGAAVAYLNGLGRAAVAHYEDELLRYATERLQDVPGLRLIGTAPHKVSVLSFVIDGVHPYDAGTLLDQMGIAVRTGHHCAQPLMDRLGLPGTIRASLALYNTREEIDALVEALHRVVRMLR</sequence>
<dbReference type="eggNOG" id="COG0520">
    <property type="taxonomic scope" value="Bacteria"/>
</dbReference>
<keyword evidence="5 8" id="KW-0663">Pyridoxal phosphate</keyword>
<dbReference type="PIRSF" id="PIRSF005572">
    <property type="entry name" value="NifS"/>
    <property type="match status" value="1"/>
</dbReference>
<dbReference type="KEGG" id="rmr:Rmar_2025"/>
<evidence type="ECO:0000256" key="2">
    <source>
        <dbReference type="ARBA" id="ARBA00002824"/>
    </source>
</evidence>
<dbReference type="InterPro" id="IPR015424">
    <property type="entry name" value="PyrdxlP-dep_Trfase"/>
</dbReference>
<evidence type="ECO:0000313" key="10">
    <source>
        <dbReference type="EMBL" id="ACY48906.1"/>
    </source>
</evidence>
<dbReference type="SUPFAM" id="SSF53383">
    <property type="entry name" value="PLP-dependent transferases"/>
    <property type="match status" value="1"/>
</dbReference>
<dbReference type="InterPro" id="IPR000192">
    <property type="entry name" value="Aminotrans_V_dom"/>
</dbReference>
<proteinExistence type="inferred from homology"/>
<dbReference type="AlphaFoldDB" id="D0MKJ4"/>
<dbReference type="PANTHER" id="PTHR43586:SF8">
    <property type="entry name" value="CYSTEINE DESULFURASE 1, CHLOROPLASTIC"/>
    <property type="match status" value="1"/>
</dbReference>
<comment type="catalytic activity">
    <reaction evidence="6 8">
        <text>(sulfur carrier)-H + L-cysteine = (sulfur carrier)-SH + L-alanine</text>
        <dbReference type="Rhea" id="RHEA:43892"/>
        <dbReference type="Rhea" id="RHEA-COMP:14737"/>
        <dbReference type="Rhea" id="RHEA-COMP:14739"/>
        <dbReference type="ChEBI" id="CHEBI:29917"/>
        <dbReference type="ChEBI" id="CHEBI:35235"/>
        <dbReference type="ChEBI" id="CHEBI:57972"/>
        <dbReference type="ChEBI" id="CHEBI:64428"/>
        <dbReference type="EC" id="2.8.1.7"/>
    </reaction>
</comment>
<keyword evidence="11" id="KW-1185">Reference proteome</keyword>
<dbReference type="InterPro" id="IPR015421">
    <property type="entry name" value="PyrdxlP-dep_Trfase_major"/>
</dbReference>
<dbReference type="PROSITE" id="PS00595">
    <property type="entry name" value="AA_TRANSFER_CLASS_5"/>
    <property type="match status" value="1"/>
</dbReference>
<dbReference type="GO" id="GO:0006534">
    <property type="term" value="P:cysteine metabolic process"/>
    <property type="evidence" value="ECO:0007669"/>
    <property type="project" value="UniProtKB-UniRule"/>
</dbReference>
<dbReference type="Proteomes" id="UP000002221">
    <property type="component" value="Chromosome"/>
</dbReference>
<feature type="domain" description="Aminotransferase class V" evidence="9">
    <location>
        <begin position="37"/>
        <end position="406"/>
    </location>
</feature>
<dbReference type="Gene3D" id="3.40.640.10">
    <property type="entry name" value="Type I PLP-dependent aspartate aminotransferase-like (Major domain)"/>
    <property type="match status" value="1"/>
</dbReference>
<evidence type="ECO:0000313" key="11">
    <source>
        <dbReference type="Proteomes" id="UP000002221"/>
    </source>
</evidence>
<dbReference type="EMBL" id="CP001807">
    <property type="protein sequence ID" value="ACY48906.1"/>
    <property type="molecule type" value="Genomic_DNA"/>
</dbReference>
<comment type="function">
    <text evidence="2 8">Catalyzes the removal of elemental sulfur and selenium atoms from L-cysteine, L-cystine, L-selenocysteine, and L-selenocystine to produce L-alanine.</text>
</comment>
<evidence type="ECO:0000256" key="1">
    <source>
        <dbReference type="ARBA" id="ARBA00001933"/>
    </source>
</evidence>
<evidence type="ECO:0000256" key="7">
    <source>
        <dbReference type="RuleBase" id="RU004504"/>
    </source>
</evidence>
<reference evidence="10 11" key="1">
    <citation type="journal article" date="2009" name="Stand. Genomic Sci.">
        <title>Complete genome sequence of Rhodothermus marinus type strain (R-10).</title>
        <authorList>
            <person name="Nolan M."/>
            <person name="Tindall B.J."/>
            <person name="Pomrenke H."/>
            <person name="Lapidus A."/>
            <person name="Copeland A."/>
            <person name="Glavina Del Rio T."/>
            <person name="Lucas S."/>
            <person name="Chen F."/>
            <person name="Tice H."/>
            <person name="Cheng J.F."/>
            <person name="Saunders E."/>
            <person name="Han C."/>
            <person name="Bruce D."/>
            <person name="Goodwin L."/>
            <person name="Chain P."/>
            <person name="Pitluck S."/>
            <person name="Ovchinikova G."/>
            <person name="Pati A."/>
            <person name="Ivanova N."/>
            <person name="Mavromatis K."/>
            <person name="Chen A."/>
            <person name="Palaniappan K."/>
            <person name="Land M."/>
            <person name="Hauser L."/>
            <person name="Chang Y.J."/>
            <person name="Jeffries C.D."/>
            <person name="Brettin T."/>
            <person name="Goker M."/>
            <person name="Bristow J."/>
            <person name="Eisen J.A."/>
            <person name="Markowitz V."/>
            <person name="Hugenholtz P."/>
            <person name="Kyrpides N.C."/>
            <person name="Klenk H.P."/>
            <person name="Detter J.C."/>
        </authorList>
    </citation>
    <scope>NUCLEOTIDE SEQUENCE [LARGE SCALE GENOMIC DNA]</scope>
    <source>
        <strain evidence="11">ATCC 43812 / DSM 4252 / R-10</strain>
    </source>
</reference>
<protein>
    <recommendedName>
        <fullName evidence="8">Cysteine desulfurase</fullName>
        <ecNumber evidence="8">2.8.1.7</ecNumber>
    </recommendedName>
</protein>
<dbReference type="Pfam" id="PF00266">
    <property type="entry name" value="Aminotran_5"/>
    <property type="match status" value="1"/>
</dbReference>
<dbReference type="Gene3D" id="3.90.1150.10">
    <property type="entry name" value="Aspartate Aminotransferase, domain 1"/>
    <property type="match status" value="1"/>
</dbReference>
<dbReference type="InterPro" id="IPR016454">
    <property type="entry name" value="Cysteine_dSase"/>
</dbReference>
<dbReference type="HOGENOM" id="CLU_003433_2_5_10"/>